<dbReference type="RefSeq" id="WP_207415964.1">
    <property type="nucleotide sequence ID" value="NZ_CP061178.1"/>
</dbReference>
<comment type="caution">
    <text evidence="2">The sequence shown here is derived from an EMBL/GenBank/DDBJ whole genome shotgun (WGS) entry which is preliminary data.</text>
</comment>
<sequence length="74" mass="7948">MDAFFRPLSPFWKMIGRNPYASALVCAVIAGLAAYVHSGHLVALFACLGSMIIMYKVEADHPAQGMDLPVVPLG</sequence>
<evidence type="ECO:0000313" key="2">
    <source>
        <dbReference type="EMBL" id="MBO1078548.1"/>
    </source>
</evidence>
<feature type="transmembrane region" description="Helical" evidence="1">
    <location>
        <begin position="20"/>
        <end position="48"/>
    </location>
</feature>
<name>A0ABS3KM53_9PROT</name>
<proteinExistence type="predicted"/>
<keyword evidence="1" id="KW-0472">Membrane</keyword>
<evidence type="ECO:0000313" key="3">
    <source>
        <dbReference type="Proteomes" id="UP001518989"/>
    </source>
</evidence>
<accession>A0ABS3KM53</accession>
<keyword evidence="3" id="KW-1185">Reference proteome</keyword>
<keyword evidence="1" id="KW-0812">Transmembrane</keyword>
<organism evidence="2 3">
    <name type="scientific">Roseomonas haemaphysalidis</name>
    <dbReference type="NCBI Taxonomy" id="2768162"/>
    <lineage>
        <taxon>Bacteria</taxon>
        <taxon>Pseudomonadati</taxon>
        <taxon>Pseudomonadota</taxon>
        <taxon>Alphaproteobacteria</taxon>
        <taxon>Acetobacterales</taxon>
        <taxon>Roseomonadaceae</taxon>
        <taxon>Roseomonas</taxon>
    </lineage>
</organism>
<reference evidence="2 3" key="1">
    <citation type="submission" date="2020-09" db="EMBL/GenBank/DDBJ databases">
        <title>Roseomonas.</title>
        <authorList>
            <person name="Zhu W."/>
        </authorList>
    </citation>
    <scope>NUCLEOTIDE SEQUENCE [LARGE SCALE GENOMIC DNA]</scope>
    <source>
        <strain evidence="2 3">573</strain>
    </source>
</reference>
<dbReference type="EMBL" id="JACTNG010000002">
    <property type="protein sequence ID" value="MBO1078548.1"/>
    <property type="molecule type" value="Genomic_DNA"/>
</dbReference>
<keyword evidence="1" id="KW-1133">Transmembrane helix</keyword>
<evidence type="ECO:0008006" key="4">
    <source>
        <dbReference type="Google" id="ProtNLM"/>
    </source>
</evidence>
<gene>
    <name evidence="2" type="ORF">IAI61_05860</name>
</gene>
<dbReference type="Proteomes" id="UP001518989">
    <property type="component" value="Unassembled WGS sequence"/>
</dbReference>
<protein>
    <recommendedName>
        <fullName evidence="4">FUSC family protein</fullName>
    </recommendedName>
</protein>
<evidence type="ECO:0000256" key="1">
    <source>
        <dbReference type="SAM" id="Phobius"/>
    </source>
</evidence>